<proteinExistence type="inferred from homology"/>
<dbReference type="GO" id="GO:0046872">
    <property type="term" value="F:metal ion binding"/>
    <property type="evidence" value="ECO:0007669"/>
    <property type="project" value="UniProtKB-KW"/>
</dbReference>
<evidence type="ECO:0000256" key="6">
    <source>
        <dbReference type="ARBA" id="ARBA00023056"/>
    </source>
</evidence>
<dbReference type="EMBL" id="CENE01000029">
    <property type="protein sequence ID" value="CEQ42557.1"/>
    <property type="molecule type" value="Genomic_DNA"/>
</dbReference>
<evidence type="ECO:0000256" key="8">
    <source>
        <dbReference type="ARBA" id="ARBA00023211"/>
    </source>
</evidence>
<dbReference type="Pfam" id="PF01501">
    <property type="entry name" value="Glyco_transf_8"/>
    <property type="match status" value="1"/>
</dbReference>
<feature type="region of interest" description="Disordered" evidence="14">
    <location>
        <begin position="748"/>
        <end position="770"/>
    </location>
</feature>
<reference evidence="16" key="1">
    <citation type="submission" date="2015-02" db="EMBL/GenBank/DDBJ databases">
        <authorList>
            <person name="Gon?alves P."/>
        </authorList>
    </citation>
    <scope>NUCLEOTIDE SEQUENCE [LARGE SCALE GENOMIC DNA]</scope>
</reference>
<dbReference type="Gene3D" id="3.90.550.10">
    <property type="entry name" value="Spore Coat Polysaccharide Biosynthesis Protein SpsA, Chain A"/>
    <property type="match status" value="1"/>
</dbReference>
<comment type="catalytic activity">
    <reaction evidence="12">
        <text>L-tyrosyl-[glycogenin] + UDP-alpha-D-glucose = alpha-D-glucosyl-L-tyrosyl-[glycogenin] + UDP + H(+)</text>
        <dbReference type="Rhea" id="RHEA:23360"/>
        <dbReference type="Rhea" id="RHEA-COMP:14604"/>
        <dbReference type="Rhea" id="RHEA-COMP:14605"/>
        <dbReference type="ChEBI" id="CHEBI:15378"/>
        <dbReference type="ChEBI" id="CHEBI:46858"/>
        <dbReference type="ChEBI" id="CHEBI:58223"/>
        <dbReference type="ChEBI" id="CHEBI:58885"/>
        <dbReference type="ChEBI" id="CHEBI:140573"/>
        <dbReference type="EC" id="2.4.1.186"/>
    </reaction>
</comment>
<evidence type="ECO:0000256" key="13">
    <source>
        <dbReference type="ARBA" id="ARBA00057883"/>
    </source>
</evidence>
<evidence type="ECO:0000256" key="12">
    <source>
        <dbReference type="ARBA" id="ARBA00052293"/>
    </source>
</evidence>
<dbReference type="InterPro" id="IPR050587">
    <property type="entry name" value="GNT1/Glycosyltrans_8"/>
</dbReference>
<comment type="subcellular location">
    <subcellularLocation>
        <location evidence="2">Cytoplasm</location>
    </subcellularLocation>
</comment>
<dbReference type="EC" id="2.4.1.186" evidence="10"/>
<dbReference type="InterPro" id="IPR029044">
    <property type="entry name" value="Nucleotide-diphossugar_trans"/>
</dbReference>
<keyword evidence="5" id="KW-0479">Metal-binding</keyword>
<keyword evidence="3" id="KW-0963">Cytoplasm</keyword>
<organism evidence="15 16">
    <name type="scientific">Sporidiobolus salmonicolor</name>
    <name type="common">Yeast-like fungus</name>
    <name type="synonym">Sporobolomyces salmonicolor</name>
    <dbReference type="NCBI Taxonomy" id="5005"/>
    <lineage>
        <taxon>Eukaryota</taxon>
        <taxon>Fungi</taxon>
        <taxon>Dikarya</taxon>
        <taxon>Basidiomycota</taxon>
        <taxon>Pucciniomycotina</taxon>
        <taxon>Microbotryomycetes</taxon>
        <taxon>Sporidiobolales</taxon>
        <taxon>Sporidiobolaceae</taxon>
        <taxon>Sporobolomyces</taxon>
    </lineage>
</organism>
<dbReference type="GO" id="GO:0005737">
    <property type="term" value="C:cytoplasm"/>
    <property type="evidence" value="ECO:0007669"/>
    <property type="project" value="UniProtKB-SubCell"/>
</dbReference>
<feature type="compositionally biased region" description="Basic residues" evidence="14">
    <location>
        <begin position="467"/>
        <end position="477"/>
    </location>
</feature>
<dbReference type="GO" id="GO:0008466">
    <property type="term" value="F:glycogenin glucosyltransferase activity"/>
    <property type="evidence" value="ECO:0007669"/>
    <property type="project" value="UniProtKB-EC"/>
</dbReference>
<feature type="compositionally biased region" description="Polar residues" evidence="14">
    <location>
        <begin position="577"/>
        <end position="589"/>
    </location>
</feature>
<keyword evidence="4" id="KW-0808">Transferase</keyword>
<evidence type="ECO:0000256" key="7">
    <source>
        <dbReference type="ARBA" id="ARBA00023180"/>
    </source>
</evidence>
<evidence type="ECO:0000256" key="3">
    <source>
        <dbReference type="ARBA" id="ARBA00022490"/>
    </source>
</evidence>
<feature type="compositionally biased region" description="Acidic residues" evidence="14">
    <location>
        <begin position="537"/>
        <end position="561"/>
    </location>
</feature>
<keyword evidence="16" id="KW-1185">Reference proteome</keyword>
<evidence type="ECO:0000256" key="11">
    <source>
        <dbReference type="ARBA" id="ARBA00050886"/>
    </source>
</evidence>
<dbReference type="FunFam" id="3.90.550.10:FF:000092">
    <property type="entry name" value="Glycogenin 2"/>
    <property type="match status" value="1"/>
</dbReference>
<evidence type="ECO:0000313" key="15">
    <source>
        <dbReference type="EMBL" id="CEQ42557.1"/>
    </source>
</evidence>
<feature type="compositionally biased region" description="Low complexity" evidence="14">
    <location>
        <begin position="509"/>
        <end position="522"/>
    </location>
</feature>
<keyword evidence="8" id="KW-0464">Manganese</keyword>
<dbReference type="PANTHER" id="PTHR11183">
    <property type="entry name" value="GLYCOGENIN SUBFAMILY MEMBER"/>
    <property type="match status" value="1"/>
</dbReference>
<name>A0A0D6ER18_SPOSA</name>
<evidence type="ECO:0000256" key="14">
    <source>
        <dbReference type="SAM" id="MobiDB-lite"/>
    </source>
</evidence>
<keyword evidence="7" id="KW-0325">Glycoprotein</keyword>
<evidence type="ECO:0000256" key="2">
    <source>
        <dbReference type="ARBA" id="ARBA00004496"/>
    </source>
</evidence>
<protein>
    <recommendedName>
        <fullName evidence="10">glycogenin glucosyltransferase</fullName>
        <ecNumber evidence="10">2.4.1.186</ecNumber>
    </recommendedName>
</protein>
<feature type="region of interest" description="Disordered" evidence="14">
    <location>
        <begin position="466"/>
        <end position="651"/>
    </location>
</feature>
<comment type="function">
    <text evidence="13">Self-glucosylating initiator of glycogen synthesis. It catalyzes the formation of a short alpha (1,4)-glucosyl chain covalently attached via a glucose 1-O-tyrosyl linkage to internal tyrosine residues and these chains act as primers for the elongation reaction catalyzed by glycogen synthase.</text>
</comment>
<evidence type="ECO:0000313" key="16">
    <source>
        <dbReference type="Proteomes" id="UP000243876"/>
    </source>
</evidence>
<dbReference type="GO" id="GO:0005978">
    <property type="term" value="P:glycogen biosynthetic process"/>
    <property type="evidence" value="ECO:0007669"/>
    <property type="project" value="UniProtKB-KW"/>
</dbReference>
<dbReference type="InterPro" id="IPR002495">
    <property type="entry name" value="Glyco_trans_8"/>
</dbReference>
<feature type="compositionally biased region" description="Basic and acidic residues" evidence="14">
    <location>
        <begin position="380"/>
        <end position="394"/>
    </location>
</feature>
<evidence type="ECO:0000256" key="4">
    <source>
        <dbReference type="ARBA" id="ARBA00022679"/>
    </source>
</evidence>
<feature type="region of interest" description="Disordered" evidence="14">
    <location>
        <begin position="368"/>
        <end position="448"/>
    </location>
</feature>
<comment type="catalytic activity">
    <reaction evidence="11">
        <text>[1,4-alpha-D-glucosyl](n)-L-tyrosyl-[glycogenin] + UDP-alpha-D-glucose = [1,4-alpha-D-glucosyl](n+1)-L-tyrosyl-[glycogenin] + UDP + H(+)</text>
        <dbReference type="Rhea" id="RHEA:56560"/>
        <dbReference type="Rhea" id="RHEA-COMP:14606"/>
        <dbReference type="Rhea" id="RHEA-COMP:14607"/>
        <dbReference type="ChEBI" id="CHEBI:15378"/>
        <dbReference type="ChEBI" id="CHEBI:58223"/>
        <dbReference type="ChEBI" id="CHEBI:58885"/>
        <dbReference type="ChEBI" id="CHEBI:140574"/>
        <dbReference type="EC" id="2.4.1.186"/>
    </reaction>
</comment>
<sequence>MTPPSPPLAVVTLLTSDSYLPGALTAINSLLDAEQYTPHAQRKFDTVCLVTPATVGHSALKALEKVFDVVVGVEQIMTESWGNLDLLGRRDLAASLTKLHVFRLAQYRKAIFLDADTLVLRPLSPLFDLSCPFAAAPDQGWPDAFNSGVMVVEPKQETFDGLIAMMKQKGTWDGGDQGLLNDFFPNWHRLSFTYNVTPSAYYTYAPAYKRHGQDVAVLHFIGNEKPWKRGARSTYVPDAASKDYYDLVGQWYDVFERHFGSILTYDVASRVMPPPASFKSIFTSLPSHLPPPSSVPAVNIAPPTPPPPPKPIPIPPSVASGRTSPPVIAWDPSRSSPPRDGVFQMRNPIPSHYSNIWDDPSSRKMRERFEPPAQYPQPPKETHDWYKEVMKAKPDPSAVKPVFPWEEPKTPSAARPPPTTRRFSDDPPPAIQQPPTPQPPMNFRSTSFTNAWDSIPAISKYAESLVKKHQGSGKRRQSGSAGSATGRRKSISGPSASGGSSGQNTETGASVSSVAIAKAKSSPGTYALKGDASSRDGDDEDDEDADVSTTDPDGDTDDEEADRIAIKFRLAARSGEVSPTNSRSKNAGESPSREREGEFGSDAGTPRPRPPISPPKGRKDSRYVPTSPRQIRIPSSPRANGLAAVEPGSTSPSYLSVPAGTSAHSPKPSLRVAVPALLGIGASPVVSPRLAAQALRNSTAARLVSSGSGHGDAPPVVRATRVFSPETDTGVVKQQGLAALQRFVESMEAEVRAQQPPAGGGAGTASSYRW</sequence>
<evidence type="ECO:0000256" key="10">
    <source>
        <dbReference type="ARBA" id="ARBA00038934"/>
    </source>
</evidence>
<evidence type="ECO:0000256" key="5">
    <source>
        <dbReference type="ARBA" id="ARBA00022723"/>
    </source>
</evidence>
<dbReference type="OrthoDB" id="2014201at2759"/>
<dbReference type="SUPFAM" id="SSF53448">
    <property type="entry name" value="Nucleotide-diphospho-sugar transferases"/>
    <property type="match status" value="1"/>
</dbReference>
<comment type="similarity">
    <text evidence="9">Belongs to the glycosyltransferase 8 family. Glycogenin subfamily.</text>
</comment>
<dbReference type="Proteomes" id="UP000243876">
    <property type="component" value="Unassembled WGS sequence"/>
</dbReference>
<dbReference type="AlphaFoldDB" id="A0A0D6ER18"/>
<dbReference type="CDD" id="cd02537">
    <property type="entry name" value="GT8_Glycogenin"/>
    <property type="match status" value="1"/>
</dbReference>
<feature type="region of interest" description="Disordered" evidence="14">
    <location>
        <begin position="296"/>
        <end position="340"/>
    </location>
</feature>
<comment type="cofactor">
    <cofactor evidence="1">
        <name>Mn(2+)</name>
        <dbReference type="ChEBI" id="CHEBI:29035"/>
    </cofactor>
</comment>
<keyword evidence="6" id="KW-0320">Glycogen biosynthesis</keyword>
<accession>A0A0D6ER18</accession>
<evidence type="ECO:0000256" key="1">
    <source>
        <dbReference type="ARBA" id="ARBA00001936"/>
    </source>
</evidence>
<feature type="compositionally biased region" description="Pro residues" evidence="14">
    <location>
        <begin position="426"/>
        <end position="440"/>
    </location>
</feature>
<gene>
    <name evidence="15" type="primary">SPOSA6832_04382</name>
</gene>
<feature type="compositionally biased region" description="Pro residues" evidence="14">
    <location>
        <begin position="302"/>
        <end position="316"/>
    </location>
</feature>
<evidence type="ECO:0000256" key="9">
    <source>
        <dbReference type="ARBA" id="ARBA00038162"/>
    </source>
</evidence>